<dbReference type="Proteomes" id="UP001185092">
    <property type="component" value="Unassembled WGS sequence"/>
</dbReference>
<dbReference type="SUPFAM" id="SSF141571">
    <property type="entry name" value="Pentapeptide repeat-like"/>
    <property type="match status" value="2"/>
</dbReference>
<feature type="transmembrane region" description="Helical" evidence="1">
    <location>
        <begin position="50"/>
        <end position="72"/>
    </location>
</feature>
<dbReference type="EMBL" id="JAVDQD010000009">
    <property type="protein sequence ID" value="MDR6241590.1"/>
    <property type="molecule type" value="Genomic_DNA"/>
</dbReference>
<dbReference type="InterPro" id="IPR001646">
    <property type="entry name" value="5peptide_repeat"/>
</dbReference>
<dbReference type="InterPro" id="IPR051082">
    <property type="entry name" value="Pentapeptide-BTB/POZ_domain"/>
</dbReference>
<keyword evidence="3" id="KW-1185">Reference proteome</keyword>
<keyword evidence="1" id="KW-0472">Membrane</keyword>
<accession>A0AAE3XT89</accession>
<sequence length="505" mass="57934">MTYLNELSNNLKKDKNNSKLGQLDQSYTELSTAIEKDSSLKNNKLKKHLIALYILGFLFLCFILTFVFYVNYQHKMHEKHMQLISLQHHQIQTLANQIKKDADKRNEYLINSIFNEISESIESKKNHKLPVSLEEKLVQVSQTISHQEPENYNLLNEISEENIDLYTPLPFFKQEVNQMDSLHSKLRKVDFSETRHNYEKGALLKTLHQLNLNAGNVDLWQNINFNFADLKHSQLEEAQLQYSDLVFSTMDQSNLENANLCHSKITNGSFKVANLKNSLFSYANLNNSNLYKAQLEGCIFNFASLENAQMMKCNGNKASFKQAKLMRANFIHANFNNAIFSGANLKDATLIKADLSETDFSHSKAINSNFLGSQLNKANLSNAKLSHANFSEAYLAYSKCKNSNLEYANFEKCYAIESNFYGSNFKRANLSKSNFSFANLRKSDLRLANLKHMNLTNALLDSALVDHHDWINHANDSLNIIGASELKYIYTLEEVDDNTYMVVRK</sequence>
<dbReference type="PANTHER" id="PTHR14136">
    <property type="entry name" value="BTB_POZ DOMAIN-CONTAINING PROTEIN KCTD9"/>
    <property type="match status" value="1"/>
</dbReference>
<organism evidence="2 3">
    <name type="scientific">Aureibacter tunicatorum</name>
    <dbReference type="NCBI Taxonomy" id="866807"/>
    <lineage>
        <taxon>Bacteria</taxon>
        <taxon>Pseudomonadati</taxon>
        <taxon>Bacteroidota</taxon>
        <taxon>Cytophagia</taxon>
        <taxon>Cytophagales</taxon>
        <taxon>Persicobacteraceae</taxon>
        <taxon>Aureibacter</taxon>
    </lineage>
</organism>
<dbReference type="Pfam" id="PF13599">
    <property type="entry name" value="Pentapeptide_4"/>
    <property type="match status" value="1"/>
</dbReference>
<evidence type="ECO:0000313" key="2">
    <source>
        <dbReference type="EMBL" id="MDR6241590.1"/>
    </source>
</evidence>
<gene>
    <name evidence="2" type="ORF">HNQ88_004677</name>
</gene>
<dbReference type="Pfam" id="PF00805">
    <property type="entry name" value="Pentapeptide"/>
    <property type="match status" value="4"/>
</dbReference>
<evidence type="ECO:0000313" key="3">
    <source>
        <dbReference type="Proteomes" id="UP001185092"/>
    </source>
</evidence>
<dbReference type="Gene3D" id="2.160.20.80">
    <property type="entry name" value="E3 ubiquitin-protein ligase SopA"/>
    <property type="match status" value="2"/>
</dbReference>
<name>A0AAE3XT89_9BACT</name>
<keyword evidence="1" id="KW-0812">Transmembrane</keyword>
<dbReference type="AlphaFoldDB" id="A0AAE3XT89"/>
<comment type="caution">
    <text evidence="2">The sequence shown here is derived from an EMBL/GenBank/DDBJ whole genome shotgun (WGS) entry which is preliminary data.</text>
</comment>
<proteinExistence type="predicted"/>
<dbReference type="RefSeq" id="WP_309942503.1">
    <property type="nucleotide sequence ID" value="NZ_AP025307.1"/>
</dbReference>
<protein>
    <submittedName>
        <fullName evidence="2">Uncharacterized protein YjbI with pentapeptide repeats</fullName>
    </submittedName>
</protein>
<keyword evidence="1" id="KW-1133">Transmembrane helix</keyword>
<reference evidence="2" key="1">
    <citation type="submission" date="2023-07" db="EMBL/GenBank/DDBJ databases">
        <title>Genomic Encyclopedia of Type Strains, Phase IV (KMG-IV): sequencing the most valuable type-strain genomes for metagenomic binning, comparative biology and taxonomic classification.</title>
        <authorList>
            <person name="Goeker M."/>
        </authorList>
    </citation>
    <scope>NUCLEOTIDE SEQUENCE</scope>
    <source>
        <strain evidence="2">DSM 26174</strain>
    </source>
</reference>
<evidence type="ECO:0000256" key="1">
    <source>
        <dbReference type="SAM" id="Phobius"/>
    </source>
</evidence>
<dbReference type="PANTHER" id="PTHR14136:SF17">
    <property type="entry name" value="BTB_POZ DOMAIN-CONTAINING PROTEIN KCTD9"/>
    <property type="match status" value="1"/>
</dbReference>